<dbReference type="EMBL" id="KE689819">
    <property type="protein sequence ID" value="ERE49134.1"/>
    <property type="molecule type" value="Genomic_DNA"/>
</dbReference>
<accession>A0A061HUX8</accession>
<feature type="compositionally biased region" description="Acidic residues" evidence="1">
    <location>
        <begin position="1"/>
        <end position="10"/>
    </location>
</feature>
<dbReference type="Proteomes" id="UP000030759">
    <property type="component" value="Unassembled WGS sequence"/>
</dbReference>
<feature type="compositionally biased region" description="Basic and acidic residues" evidence="1">
    <location>
        <begin position="35"/>
        <end position="77"/>
    </location>
</feature>
<feature type="non-terminal residue" evidence="2">
    <location>
        <position position="454"/>
    </location>
</feature>
<evidence type="ECO:0000313" key="3">
    <source>
        <dbReference type="Proteomes" id="UP000030759"/>
    </source>
</evidence>
<feature type="region of interest" description="Disordered" evidence="1">
    <location>
        <begin position="259"/>
        <end position="429"/>
    </location>
</feature>
<protein>
    <submittedName>
        <fullName evidence="2">Uncharacterized protein</fullName>
    </submittedName>
</protein>
<feature type="compositionally biased region" description="Basic and acidic residues" evidence="1">
    <location>
        <begin position="341"/>
        <end position="362"/>
    </location>
</feature>
<feature type="compositionally biased region" description="Basic and acidic residues" evidence="1">
    <location>
        <begin position="304"/>
        <end position="322"/>
    </location>
</feature>
<proteinExistence type="predicted"/>
<reference evidence="3" key="1">
    <citation type="journal article" date="2013" name="Nat. Biotechnol.">
        <title>Chinese hamster genome sequenced from sorted chromosomes.</title>
        <authorList>
            <person name="Brinkrolf K."/>
            <person name="Rupp O."/>
            <person name="Laux H."/>
            <person name="Kollin F."/>
            <person name="Ernst W."/>
            <person name="Linke B."/>
            <person name="Kofler R."/>
            <person name="Romand S."/>
            <person name="Hesse F."/>
            <person name="Budach W.E."/>
            <person name="Galosy S."/>
            <person name="Muller D."/>
            <person name="Noll T."/>
            <person name="Wienberg J."/>
            <person name="Jostock T."/>
            <person name="Leonard M."/>
            <person name="Grillari J."/>
            <person name="Tauch A."/>
            <person name="Goesmann A."/>
            <person name="Helk B."/>
            <person name="Mott J.E."/>
            <person name="Puhler A."/>
            <person name="Borth N."/>
        </authorList>
    </citation>
    <scope>NUCLEOTIDE SEQUENCE [LARGE SCALE GENOMIC DNA]</scope>
    <source>
        <strain evidence="3">17A/GY</strain>
    </source>
</reference>
<feature type="region of interest" description="Disordered" evidence="1">
    <location>
        <begin position="1"/>
        <end position="122"/>
    </location>
</feature>
<evidence type="ECO:0000313" key="2">
    <source>
        <dbReference type="EMBL" id="ERE49134.1"/>
    </source>
</evidence>
<sequence>EEEEEEEEEEAKLLKEQRQAGELKEKGESLLTTEHLVKRDTSEEKRAKSREKVRLERGKTEVTPKQEQIKKRQDKLPHSTRIKRKPVAKDKKTAIEEREQEAQEQAVKSPVHPEETEADDKLWNKERQLLKVLASILKEPGLKPMEKRSSLAEESVPIMRVEGHGWEIFQKQDLKTEKGSLEEYCKLLRKNQEKIHLDRAQVEALLTKLRQKQLLKENKLAELGKLIEESEPEKIQLKWLLDKIRSCLLAQMVEEKMEGDLTYPERAEEPEEEEKRESPEENEEEEEEAGPKKKKMKYLTRKVSLREEEKLIQKGKKEERLAEKKKKLGAPEGPAEEEEGLLMKEELGHVGEKDKVREDERGLLGVEEESPREEILREESPREEILREESPREESLREERLREKSLREEHPREKSPSEESLREKSLREERLREERLREKRLRAKSLREERLREK</sequence>
<feature type="compositionally biased region" description="Basic and acidic residues" evidence="1">
    <location>
        <begin position="372"/>
        <end position="429"/>
    </location>
</feature>
<name>A0A061HUX8_CRIGR</name>
<feature type="compositionally biased region" description="Basic and acidic residues" evidence="1">
    <location>
        <begin position="87"/>
        <end position="101"/>
    </location>
</feature>
<feature type="non-terminal residue" evidence="2">
    <location>
        <position position="1"/>
    </location>
</feature>
<gene>
    <name evidence="2" type="ORF">H671_21526</name>
</gene>
<organism evidence="2 3">
    <name type="scientific">Cricetulus griseus</name>
    <name type="common">Chinese hamster</name>
    <name type="synonym">Cricetulus barabensis griseus</name>
    <dbReference type="NCBI Taxonomy" id="10029"/>
    <lineage>
        <taxon>Eukaryota</taxon>
        <taxon>Metazoa</taxon>
        <taxon>Chordata</taxon>
        <taxon>Craniata</taxon>
        <taxon>Vertebrata</taxon>
        <taxon>Euteleostomi</taxon>
        <taxon>Mammalia</taxon>
        <taxon>Eutheria</taxon>
        <taxon>Euarchontoglires</taxon>
        <taxon>Glires</taxon>
        <taxon>Rodentia</taxon>
        <taxon>Myomorpha</taxon>
        <taxon>Muroidea</taxon>
        <taxon>Cricetidae</taxon>
        <taxon>Cricetinae</taxon>
        <taxon>Cricetulus</taxon>
    </lineage>
</organism>
<dbReference type="AlphaFoldDB" id="A0A061HUX8"/>
<feature type="compositionally biased region" description="Basic and acidic residues" evidence="1">
    <location>
        <begin position="111"/>
        <end position="122"/>
    </location>
</feature>
<feature type="compositionally biased region" description="Basic and acidic residues" evidence="1">
    <location>
        <begin position="259"/>
        <end position="279"/>
    </location>
</feature>
<feature type="compositionally biased region" description="Basic and acidic residues" evidence="1">
    <location>
        <begin position="11"/>
        <end position="28"/>
    </location>
</feature>
<evidence type="ECO:0000256" key="1">
    <source>
        <dbReference type="SAM" id="MobiDB-lite"/>
    </source>
</evidence>